<organism evidence="2 3">
    <name type="scientific">Nocardioides ginsengisoli</name>
    <dbReference type="NCBI Taxonomy" id="363868"/>
    <lineage>
        <taxon>Bacteria</taxon>
        <taxon>Bacillati</taxon>
        <taxon>Actinomycetota</taxon>
        <taxon>Actinomycetes</taxon>
        <taxon>Propionibacteriales</taxon>
        <taxon>Nocardioidaceae</taxon>
        <taxon>Nocardioides</taxon>
    </lineage>
</organism>
<evidence type="ECO:0000313" key="2">
    <source>
        <dbReference type="EMBL" id="MFD1247982.1"/>
    </source>
</evidence>
<keyword evidence="1" id="KW-0472">Membrane</keyword>
<keyword evidence="1" id="KW-0812">Transmembrane</keyword>
<feature type="transmembrane region" description="Helical" evidence="1">
    <location>
        <begin position="53"/>
        <end position="70"/>
    </location>
</feature>
<evidence type="ECO:0000256" key="1">
    <source>
        <dbReference type="SAM" id="Phobius"/>
    </source>
</evidence>
<feature type="transmembrane region" description="Helical" evidence="1">
    <location>
        <begin position="29"/>
        <end position="47"/>
    </location>
</feature>
<name>A0ABW3W189_9ACTN</name>
<accession>A0ABW3W189</accession>
<keyword evidence="1" id="KW-1133">Transmembrane helix</keyword>
<protein>
    <submittedName>
        <fullName evidence="2">Uncharacterized protein</fullName>
    </submittedName>
</protein>
<dbReference type="RefSeq" id="WP_367918535.1">
    <property type="nucleotide sequence ID" value="NZ_BAABAC010000013.1"/>
</dbReference>
<dbReference type="Proteomes" id="UP001597229">
    <property type="component" value="Unassembled WGS sequence"/>
</dbReference>
<keyword evidence="3" id="KW-1185">Reference proteome</keyword>
<reference evidence="3" key="1">
    <citation type="journal article" date="2019" name="Int. J. Syst. Evol. Microbiol.">
        <title>The Global Catalogue of Microorganisms (GCM) 10K type strain sequencing project: providing services to taxonomists for standard genome sequencing and annotation.</title>
        <authorList>
            <consortium name="The Broad Institute Genomics Platform"/>
            <consortium name="The Broad Institute Genome Sequencing Center for Infectious Disease"/>
            <person name="Wu L."/>
            <person name="Ma J."/>
        </authorList>
    </citation>
    <scope>NUCLEOTIDE SEQUENCE [LARGE SCALE GENOMIC DNA]</scope>
    <source>
        <strain evidence="3">CCUG 52478</strain>
    </source>
</reference>
<sequence length="158" mass="17309">MTPARLEWTVTASEQDALLRAATWRLWRGTARLVLLLGGALALLGSARWNYPGLLLGVGGAALMAAWFWLSTRRSVRRVLGAAYPVGAAVASEATAERLRLETAAGDSELPWERLTRIVAGPVVVTAWDAPARQWLTVPRQLVPDAWLDPDFRKPSVR</sequence>
<proteinExistence type="predicted"/>
<comment type="caution">
    <text evidence="2">The sequence shown here is derived from an EMBL/GenBank/DDBJ whole genome shotgun (WGS) entry which is preliminary data.</text>
</comment>
<dbReference type="EMBL" id="JBHTLX010000012">
    <property type="protein sequence ID" value="MFD1247982.1"/>
    <property type="molecule type" value="Genomic_DNA"/>
</dbReference>
<evidence type="ECO:0000313" key="3">
    <source>
        <dbReference type="Proteomes" id="UP001597229"/>
    </source>
</evidence>
<gene>
    <name evidence="2" type="ORF">ACFQ3F_09300</name>
</gene>